<proteinExistence type="predicted"/>
<feature type="region of interest" description="Disordered" evidence="3">
    <location>
        <begin position="1"/>
        <end position="34"/>
    </location>
</feature>
<feature type="region of interest" description="Disordered" evidence="3">
    <location>
        <begin position="80"/>
        <end position="147"/>
    </location>
</feature>
<dbReference type="GO" id="GO:0035556">
    <property type="term" value="P:intracellular signal transduction"/>
    <property type="evidence" value="ECO:0007669"/>
    <property type="project" value="TreeGrafter"/>
</dbReference>
<accession>A0A1L7WVV6</accession>
<evidence type="ECO:0000256" key="2">
    <source>
        <dbReference type="ARBA" id="ARBA00022840"/>
    </source>
</evidence>
<keyword evidence="1" id="KW-0547">Nucleotide-binding</keyword>
<dbReference type="STRING" id="576137.A0A1L7WVV6"/>
<evidence type="ECO:0000313" key="5">
    <source>
        <dbReference type="EMBL" id="CZR56905.1"/>
    </source>
</evidence>
<feature type="compositionally biased region" description="Polar residues" evidence="3">
    <location>
        <begin position="120"/>
        <end position="138"/>
    </location>
</feature>
<dbReference type="Pfam" id="PF00069">
    <property type="entry name" value="Pkinase"/>
    <property type="match status" value="1"/>
</dbReference>
<dbReference type="GO" id="GO:0005524">
    <property type="term" value="F:ATP binding"/>
    <property type="evidence" value="ECO:0007669"/>
    <property type="project" value="UniProtKB-KW"/>
</dbReference>
<evidence type="ECO:0000259" key="4">
    <source>
        <dbReference type="PROSITE" id="PS50011"/>
    </source>
</evidence>
<dbReference type="InterPro" id="IPR011009">
    <property type="entry name" value="Kinase-like_dom_sf"/>
</dbReference>
<dbReference type="PROSITE" id="PS50011">
    <property type="entry name" value="PROTEIN_KINASE_DOM"/>
    <property type="match status" value="1"/>
</dbReference>
<dbReference type="InterPro" id="IPR000719">
    <property type="entry name" value="Prot_kinase_dom"/>
</dbReference>
<dbReference type="GO" id="GO:0004674">
    <property type="term" value="F:protein serine/threonine kinase activity"/>
    <property type="evidence" value="ECO:0007669"/>
    <property type="project" value="TreeGrafter"/>
</dbReference>
<dbReference type="SMART" id="SM00220">
    <property type="entry name" value="S_TKc"/>
    <property type="match status" value="1"/>
</dbReference>
<dbReference type="PANTHER" id="PTHR24346">
    <property type="entry name" value="MAP/MICROTUBULE AFFINITY-REGULATING KINASE"/>
    <property type="match status" value="1"/>
</dbReference>
<dbReference type="Gene3D" id="1.10.510.10">
    <property type="entry name" value="Transferase(Phosphotransferase) domain 1"/>
    <property type="match status" value="1"/>
</dbReference>
<dbReference type="PANTHER" id="PTHR24346:SF30">
    <property type="entry name" value="MATERNAL EMBRYONIC LEUCINE ZIPPER KINASE"/>
    <property type="match status" value="1"/>
</dbReference>
<protein>
    <recommendedName>
        <fullName evidence="4">Protein kinase domain-containing protein</fullName>
    </recommendedName>
</protein>
<evidence type="ECO:0000256" key="1">
    <source>
        <dbReference type="ARBA" id="ARBA00022741"/>
    </source>
</evidence>
<evidence type="ECO:0000313" key="6">
    <source>
        <dbReference type="Proteomes" id="UP000184330"/>
    </source>
</evidence>
<dbReference type="OrthoDB" id="6513151at2759"/>
<feature type="compositionally biased region" description="Basic and acidic residues" evidence="3">
    <location>
        <begin position="102"/>
        <end position="113"/>
    </location>
</feature>
<evidence type="ECO:0000256" key="3">
    <source>
        <dbReference type="SAM" id="MobiDB-lite"/>
    </source>
</evidence>
<dbReference type="Proteomes" id="UP000184330">
    <property type="component" value="Unassembled WGS sequence"/>
</dbReference>
<keyword evidence="6" id="KW-1185">Reference proteome</keyword>
<dbReference type="GO" id="GO:0005737">
    <property type="term" value="C:cytoplasm"/>
    <property type="evidence" value="ECO:0007669"/>
    <property type="project" value="TreeGrafter"/>
</dbReference>
<feature type="domain" description="Protein kinase" evidence="4">
    <location>
        <begin position="53"/>
        <end position="362"/>
    </location>
</feature>
<gene>
    <name evidence="5" type="ORF">PAC_06794</name>
</gene>
<dbReference type="AlphaFoldDB" id="A0A1L7WVV6"/>
<feature type="compositionally biased region" description="Low complexity" evidence="3">
    <location>
        <begin position="80"/>
        <end position="90"/>
    </location>
</feature>
<dbReference type="SUPFAM" id="SSF56112">
    <property type="entry name" value="Protein kinase-like (PK-like)"/>
    <property type="match status" value="1"/>
</dbReference>
<dbReference type="EMBL" id="FJOG01000009">
    <property type="protein sequence ID" value="CZR56905.1"/>
    <property type="molecule type" value="Genomic_DNA"/>
</dbReference>
<reference evidence="5 6" key="1">
    <citation type="submission" date="2016-03" db="EMBL/GenBank/DDBJ databases">
        <authorList>
            <person name="Ploux O."/>
        </authorList>
    </citation>
    <scope>NUCLEOTIDE SEQUENCE [LARGE SCALE GENOMIC DNA]</scope>
    <source>
        <strain evidence="5 6">UAMH 11012</strain>
    </source>
</reference>
<keyword evidence="2" id="KW-0067">ATP-binding</keyword>
<sequence>MRGNWGEDKKFRPESYREVEPLSRHSKPRYNPRLEVLPDPMASVMMSTYEALPEVRRKQHVGTFEPSTELLDKLRGLLVSSPPTSRRSSSAMTYLQLPFQPDQRRPSIKREDSSLELFYPTTSSTAQKESHPQKQTPTSSNPSSVSSISIAPESRIKISVLRTCSLLSMAYSRLLIFNVLVILVKEGRAGISSSEADSYFKQSILGLEYLHRSGVAHQDIRPENLLITINGVLKIANFQRASYFSQGGKSGVIARRKNSSISSDYVAPEVFVRTEYDPRPVDMWAIGLVYMEMRRGKLLWSVAAEGADENYDRYLQDRVGMWGYRPIENLNDEHCRRVISSLLDPVPERRYSASRVLKSTWCNRESHIGPELG</sequence>
<name>A0A1L7WVV6_9HELO</name>
<organism evidence="5 6">
    <name type="scientific">Phialocephala subalpina</name>
    <dbReference type="NCBI Taxonomy" id="576137"/>
    <lineage>
        <taxon>Eukaryota</taxon>
        <taxon>Fungi</taxon>
        <taxon>Dikarya</taxon>
        <taxon>Ascomycota</taxon>
        <taxon>Pezizomycotina</taxon>
        <taxon>Leotiomycetes</taxon>
        <taxon>Helotiales</taxon>
        <taxon>Mollisiaceae</taxon>
        <taxon>Phialocephala</taxon>
        <taxon>Phialocephala fortinii species complex</taxon>
    </lineage>
</organism>
<feature type="compositionally biased region" description="Basic and acidic residues" evidence="3">
    <location>
        <begin position="1"/>
        <end position="23"/>
    </location>
</feature>